<gene>
    <name evidence="1" type="ORF">QGN29_10375</name>
</gene>
<dbReference type="AlphaFoldDB" id="A0AA52EF54"/>
<dbReference type="EMBL" id="CP123872">
    <property type="protein sequence ID" value="WND01953.1"/>
    <property type="molecule type" value="Genomic_DNA"/>
</dbReference>
<dbReference type="KEGG" id="tmk:QGN29_10375"/>
<name>A0AA52EF54_9PROT</name>
<dbReference type="RefSeq" id="WP_310797783.1">
    <property type="nucleotide sequence ID" value="NZ_CP123872.1"/>
</dbReference>
<dbReference type="InterPro" id="IPR016035">
    <property type="entry name" value="Acyl_Trfase/lysoPLipase"/>
</dbReference>
<reference evidence="1" key="1">
    <citation type="submission" date="2023-04" db="EMBL/GenBank/DDBJ databases">
        <title>Complete genome sequence of Temperatibacter marinus.</title>
        <authorList>
            <person name="Rong J.-C."/>
            <person name="Yi M.-L."/>
            <person name="Zhao Q."/>
        </authorList>
    </citation>
    <scope>NUCLEOTIDE SEQUENCE</scope>
    <source>
        <strain evidence="1">NBRC 110045</strain>
    </source>
</reference>
<keyword evidence="2" id="KW-1185">Reference proteome</keyword>
<accession>A0AA52EF54</accession>
<dbReference type="SUPFAM" id="SSF52151">
    <property type="entry name" value="FabD/lysophospholipase-like"/>
    <property type="match status" value="1"/>
</dbReference>
<organism evidence="1 2">
    <name type="scientific">Temperatibacter marinus</name>
    <dbReference type="NCBI Taxonomy" id="1456591"/>
    <lineage>
        <taxon>Bacteria</taxon>
        <taxon>Pseudomonadati</taxon>
        <taxon>Pseudomonadota</taxon>
        <taxon>Alphaproteobacteria</taxon>
        <taxon>Kordiimonadales</taxon>
        <taxon>Temperatibacteraceae</taxon>
        <taxon>Temperatibacter</taxon>
    </lineage>
</organism>
<evidence type="ECO:0000313" key="2">
    <source>
        <dbReference type="Proteomes" id="UP001268683"/>
    </source>
</evidence>
<evidence type="ECO:0000313" key="1">
    <source>
        <dbReference type="EMBL" id="WND01953.1"/>
    </source>
</evidence>
<proteinExistence type="predicted"/>
<sequence length="357" mass="40651">MQSLKLLVGSKAQEIIRRNGGLFSDQVRLVLGASGGPKWLILRGLDDYIFGDWLLKSRTPKDLLGTSIGSMRMTAACTDDPKETFNDLLRVYCEMKYYKEQTYHDWTASAYDFFKEIFTDSRRKAIANGKDRRLNIIATRCRGLAGHPTSLFLNIVGLTKAYAQNLVDRKHLSKTFDRVIYSIEESGLPLDHLQEFNMLQGRIVSDNVVDILMASGSIPGVWESVVDIPHGPKGTMRDGGITDYHFDNKWVLGEDEVVLYPHFYQHIVPGWFDKKLKRRRMSGSNWDNVVMLAPSDELVASLPGGKITDRTDFTAYSNDQRLKVWNHVIDAGYRMADEFQNLVENSECLIDRMELPT</sequence>
<dbReference type="Proteomes" id="UP001268683">
    <property type="component" value="Chromosome"/>
</dbReference>
<evidence type="ECO:0008006" key="3">
    <source>
        <dbReference type="Google" id="ProtNLM"/>
    </source>
</evidence>
<protein>
    <recommendedName>
        <fullName evidence="3">Patatin-like phospholipase</fullName>
    </recommendedName>
</protein>